<dbReference type="HOGENOM" id="CLU_2170628_0_0_1"/>
<feature type="compositionally biased region" description="Low complexity" evidence="1">
    <location>
        <begin position="29"/>
        <end position="40"/>
    </location>
</feature>
<gene>
    <name evidence="2" type="ORF">COCVIDRAFT_19027</name>
</gene>
<evidence type="ECO:0000313" key="3">
    <source>
        <dbReference type="Proteomes" id="UP000054337"/>
    </source>
</evidence>
<dbReference type="EMBL" id="KI968787">
    <property type="protein sequence ID" value="EUN23437.1"/>
    <property type="molecule type" value="Genomic_DNA"/>
</dbReference>
<keyword evidence="3" id="KW-1185">Reference proteome</keyword>
<feature type="compositionally biased region" description="Basic and acidic residues" evidence="1">
    <location>
        <begin position="99"/>
        <end position="110"/>
    </location>
</feature>
<organism evidence="2 3">
    <name type="scientific">Bipolaris victoriae (strain FI3)</name>
    <name type="common">Victoria blight of oats agent</name>
    <name type="synonym">Cochliobolus victoriae</name>
    <dbReference type="NCBI Taxonomy" id="930091"/>
    <lineage>
        <taxon>Eukaryota</taxon>
        <taxon>Fungi</taxon>
        <taxon>Dikarya</taxon>
        <taxon>Ascomycota</taxon>
        <taxon>Pezizomycotina</taxon>
        <taxon>Dothideomycetes</taxon>
        <taxon>Pleosporomycetidae</taxon>
        <taxon>Pleosporales</taxon>
        <taxon>Pleosporineae</taxon>
        <taxon>Pleosporaceae</taxon>
        <taxon>Bipolaris</taxon>
    </lineage>
</organism>
<evidence type="ECO:0000313" key="2">
    <source>
        <dbReference type="EMBL" id="EUN23437.1"/>
    </source>
</evidence>
<reference evidence="2 3" key="1">
    <citation type="journal article" date="2013" name="PLoS Genet.">
        <title>Comparative genome structure, secondary metabolite, and effector coding capacity across Cochliobolus pathogens.</title>
        <authorList>
            <person name="Condon B.J."/>
            <person name="Leng Y."/>
            <person name="Wu D."/>
            <person name="Bushley K.E."/>
            <person name="Ohm R.A."/>
            <person name="Otillar R."/>
            <person name="Martin J."/>
            <person name="Schackwitz W."/>
            <person name="Grimwood J."/>
            <person name="MohdZainudin N."/>
            <person name="Xue C."/>
            <person name="Wang R."/>
            <person name="Manning V.A."/>
            <person name="Dhillon B."/>
            <person name="Tu Z.J."/>
            <person name="Steffenson B.J."/>
            <person name="Salamov A."/>
            <person name="Sun H."/>
            <person name="Lowry S."/>
            <person name="LaButti K."/>
            <person name="Han J."/>
            <person name="Copeland A."/>
            <person name="Lindquist E."/>
            <person name="Barry K."/>
            <person name="Schmutz J."/>
            <person name="Baker S.E."/>
            <person name="Ciuffetti L.M."/>
            <person name="Grigoriev I.V."/>
            <person name="Zhong S."/>
            <person name="Turgeon B.G."/>
        </authorList>
    </citation>
    <scope>NUCLEOTIDE SEQUENCE [LARGE SCALE GENOMIC DNA]</scope>
    <source>
        <strain evidence="2 3">FI3</strain>
    </source>
</reference>
<dbReference type="AlphaFoldDB" id="W7EGT0"/>
<name>W7EGT0_BIPV3</name>
<proteinExistence type="predicted"/>
<feature type="compositionally biased region" description="Basic and acidic residues" evidence="1">
    <location>
        <begin position="1"/>
        <end position="10"/>
    </location>
</feature>
<feature type="region of interest" description="Disordered" evidence="1">
    <location>
        <begin position="82"/>
        <end position="110"/>
    </location>
</feature>
<dbReference type="Proteomes" id="UP000054337">
    <property type="component" value="Unassembled WGS sequence"/>
</dbReference>
<accession>W7EGT0</accession>
<dbReference type="RefSeq" id="XP_014552992.1">
    <property type="nucleotide sequence ID" value="XM_014697506.1"/>
</dbReference>
<protein>
    <submittedName>
        <fullName evidence="2">Uncharacterized protein</fullName>
    </submittedName>
</protein>
<sequence>MDYDKDRRNPDNGNNHAIHGRPGRRDVDAAGAPVSAGASSRRAHVSTEPVDVAASGQMGSDSMAAAHKGRVVQMPTEGRLSVYAGGHGGHGEQLASVKCRHEDGAGDGRG</sequence>
<feature type="region of interest" description="Disordered" evidence="1">
    <location>
        <begin position="1"/>
        <end position="58"/>
    </location>
</feature>
<dbReference type="GeneID" id="26252288"/>
<evidence type="ECO:0000256" key="1">
    <source>
        <dbReference type="SAM" id="MobiDB-lite"/>
    </source>
</evidence>